<gene>
    <name evidence="4" type="ORF">BDK63_001258</name>
</gene>
<protein>
    <submittedName>
        <fullName evidence="4">RibA/ribD-fused uncharacterized protein</fullName>
    </submittedName>
</protein>
<accession>A0A7W5K221</accession>
<name>A0A7W5K221_9GAMM</name>
<dbReference type="InterPro" id="IPR037238">
    <property type="entry name" value="YbiA-like_sf"/>
</dbReference>
<reference evidence="4 5" key="1">
    <citation type="submission" date="2020-08" db="EMBL/GenBank/DDBJ databases">
        <title>Genomic Encyclopedia of Archaeal and Bacterial Type Strains, Phase II (KMG-II): from individual species to whole genera.</title>
        <authorList>
            <person name="Goeker M."/>
        </authorList>
    </citation>
    <scope>NUCLEOTIDE SEQUENCE [LARGE SCALE GENOMIC DNA]</scope>
    <source>
        <strain evidence="4 5">5AG</strain>
    </source>
</reference>
<dbReference type="Pfam" id="PF08719">
    <property type="entry name" value="NADAR"/>
    <property type="match status" value="1"/>
</dbReference>
<evidence type="ECO:0000313" key="4">
    <source>
        <dbReference type="EMBL" id="MBB3330401.1"/>
    </source>
</evidence>
<dbReference type="SUPFAM" id="SSF143990">
    <property type="entry name" value="YbiA-like"/>
    <property type="match status" value="1"/>
</dbReference>
<organism evidence="4 5">
    <name type="scientific">Halomonas campaniensis</name>
    <dbReference type="NCBI Taxonomy" id="213554"/>
    <lineage>
        <taxon>Bacteria</taxon>
        <taxon>Pseudomonadati</taxon>
        <taxon>Pseudomonadota</taxon>
        <taxon>Gammaproteobacteria</taxon>
        <taxon>Oceanospirillales</taxon>
        <taxon>Halomonadaceae</taxon>
        <taxon>Halomonas</taxon>
    </lineage>
</organism>
<dbReference type="RefSeq" id="WP_183330516.1">
    <property type="nucleotide sequence ID" value="NZ_JACHZF010000007.1"/>
</dbReference>
<feature type="domain" description="NADAR" evidence="3">
    <location>
        <begin position="25"/>
        <end position="171"/>
    </location>
</feature>
<dbReference type="NCBIfam" id="TIGR02464">
    <property type="entry name" value="ribofla_fusion"/>
    <property type="match status" value="1"/>
</dbReference>
<comment type="caution">
    <text evidence="4">The sequence shown here is derived from an EMBL/GenBank/DDBJ whole genome shotgun (WGS) entry which is preliminary data.</text>
</comment>
<sequence length="217" mass="25073">MPLTISHSKKKNTFRTYRRAEVVVFHKTRESFGGLSNMAAGFPLYVNGIRILTSEALYQACRFPHLPDVQKEIIGQRSPMTAKMKSKPHRNNSRPDWDQVNFRVMRWCLRVKLAQHYEEFGRLLLSTKDRPIVELSRKDDFWGAKTDDLADEILIGQNVLGRLLMELRELLKKDSDGKLKKVSPLNIPDFLFLGDLIGPVDGTMKPSKQQYIQRSML</sequence>
<evidence type="ECO:0000256" key="2">
    <source>
        <dbReference type="ARBA" id="ARBA00000751"/>
    </source>
</evidence>
<dbReference type="EMBL" id="JACHZF010000007">
    <property type="protein sequence ID" value="MBB3330401.1"/>
    <property type="molecule type" value="Genomic_DNA"/>
</dbReference>
<dbReference type="CDD" id="cd15457">
    <property type="entry name" value="NADAR"/>
    <property type="match status" value="1"/>
</dbReference>
<evidence type="ECO:0000256" key="1">
    <source>
        <dbReference type="ARBA" id="ARBA00000022"/>
    </source>
</evidence>
<keyword evidence="5" id="KW-1185">Reference proteome</keyword>
<dbReference type="Proteomes" id="UP000553442">
    <property type="component" value="Unassembled WGS sequence"/>
</dbReference>
<dbReference type="Gene3D" id="1.10.357.40">
    <property type="entry name" value="YbiA-like"/>
    <property type="match status" value="1"/>
</dbReference>
<evidence type="ECO:0000313" key="5">
    <source>
        <dbReference type="Proteomes" id="UP000553442"/>
    </source>
</evidence>
<proteinExistence type="predicted"/>
<dbReference type="AlphaFoldDB" id="A0A7W5K221"/>
<dbReference type="InterPro" id="IPR012816">
    <property type="entry name" value="NADAR"/>
</dbReference>
<comment type="catalytic activity">
    <reaction evidence="2">
        <text>2,5-diamino-6-hydroxy-4-(5-phosphoribosylamino)-pyrimidine + H2O = 2,5,6-triamino-4-hydroxypyrimidine + D-ribose 5-phosphate</text>
        <dbReference type="Rhea" id="RHEA:23436"/>
        <dbReference type="ChEBI" id="CHEBI:15377"/>
        <dbReference type="ChEBI" id="CHEBI:58614"/>
        <dbReference type="ChEBI" id="CHEBI:78346"/>
        <dbReference type="ChEBI" id="CHEBI:137796"/>
    </reaction>
</comment>
<evidence type="ECO:0000259" key="3">
    <source>
        <dbReference type="Pfam" id="PF08719"/>
    </source>
</evidence>
<comment type="catalytic activity">
    <reaction evidence="1">
        <text>5-amino-6-(5-phospho-D-ribosylamino)uracil + H2O = 5,6-diaminouracil + D-ribose 5-phosphate</text>
        <dbReference type="Rhea" id="RHEA:55020"/>
        <dbReference type="ChEBI" id="CHEBI:15377"/>
        <dbReference type="ChEBI" id="CHEBI:46252"/>
        <dbReference type="ChEBI" id="CHEBI:58453"/>
        <dbReference type="ChEBI" id="CHEBI:78346"/>
    </reaction>
</comment>